<comment type="catalytic activity">
    <reaction evidence="10">
        <text>uridine(1498) in 16S rRNA + S-adenosyl-L-methionine = N(3)-methyluridine(1498) in 16S rRNA + S-adenosyl-L-homocysteine + H(+)</text>
        <dbReference type="Rhea" id="RHEA:42920"/>
        <dbReference type="Rhea" id="RHEA-COMP:10283"/>
        <dbReference type="Rhea" id="RHEA-COMP:10284"/>
        <dbReference type="ChEBI" id="CHEBI:15378"/>
        <dbReference type="ChEBI" id="CHEBI:57856"/>
        <dbReference type="ChEBI" id="CHEBI:59789"/>
        <dbReference type="ChEBI" id="CHEBI:65315"/>
        <dbReference type="ChEBI" id="CHEBI:74502"/>
        <dbReference type="EC" id="2.1.1.193"/>
    </reaction>
</comment>
<dbReference type="SUPFAM" id="SSF88697">
    <property type="entry name" value="PUA domain-like"/>
    <property type="match status" value="1"/>
</dbReference>
<comment type="caution">
    <text evidence="13">The sequence shown here is derived from an EMBL/GenBank/DDBJ whole genome shotgun (WGS) entry which is preliminary data.</text>
</comment>
<dbReference type="Pfam" id="PF20260">
    <property type="entry name" value="PUA_4"/>
    <property type="match status" value="1"/>
</dbReference>
<dbReference type="PANTHER" id="PTHR30027:SF3">
    <property type="entry name" value="16S RRNA (URACIL(1498)-N(3))-METHYLTRANSFERASE"/>
    <property type="match status" value="1"/>
</dbReference>
<feature type="non-terminal residue" evidence="13">
    <location>
        <position position="145"/>
    </location>
</feature>
<dbReference type="SUPFAM" id="SSF75217">
    <property type="entry name" value="alpha/beta knot"/>
    <property type="match status" value="1"/>
</dbReference>
<evidence type="ECO:0000256" key="3">
    <source>
        <dbReference type="ARBA" id="ARBA00012328"/>
    </source>
</evidence>
<evidence type="ECO:0000256" key="9">
    <source>
        <dbReference type="ARBA" id="ARBA00025699"/>
    </source>
</evidence>
<evidence type="ECO:0000256" key="7">
    <source>
        <dbReference type="ARBA" id="ARBA00022679"/>
    </source>
</evidence>
<dbReference type="InterPro" id="IPR015947">
    <property type="entry name" value="PUA-like_sf"/>
</dbReference>
<reference evidence="13 14" key="1">
    <citation type="journal article" date="2019" name="Nat. Microbiol.">
        <title>Mediterranean grassland soil C-N compound turnover is dependent on rainfall and depth, and is mediated by genomically divergent microorganisms.</title>
        <authorList>
            <person name="Diamond S."/>
            <person name="Andeer P.F."/>
            <person name="Li Z."/>
            <person name="Crits-Christoph A."/>
            <person name="Burstein D."/>
            <person name="Anantharaman K."/>
            <person name="Lane K.R."/>
            <person name="Thomas B.C."/>
            <person name="Pan C."/>
            <person name="Northen T.R."/>
            <person name="Banfield J.F."/>
        </authorList>
    </citation>
    <scope>NUCLEOTIDE SEQUENCE [LARGE SCALE GENOMIC DNA]</scope>
    <source>
        <strain evidence="13">WS_2</strain>
    </source>
</reference>
<organism evidence="13 14">
    <name type="scientific">Eiseniibacteriota bacterium</name>
    <dbReference type="NCBI Taxonomy" id="2212470"/>
    <lineage>
        <taxon>Bacteria</taxon>
        <taxon>Candidatus Eiseniibacteriota</taxon>
    </lineage>
</organism>
<feature type="domain" description="Ribosomal RNA small subunit methyltransferase E methyltransferase" evidence="11">
    <location>
        <begin position="87"/>
        <end position="143"/>
    </location>
</feature>
<dbReference type="GO" id="GO:0070475">
    <property type="term" value="P:rRNA base methylation"/>
    <property type="evidence" value="ECO:0007669"/>
    <property type="project" value="TreeGrafter"/>
</dbReference>
<accession>A0A538SYG3</accession>
<dbReference type="InterPro" id="IPR006700">
    <property type="entry name" value="RsmE"/>
</dbReference>
<evidence type="ECO:0000256" key="10">
    <source>
        <dbReference type="ARBA" id="ARBA00047944"/>
    </source>
</evidence>
<dbReference type="InterPro" id="IPR046886">
    <property type="entry name" value="RsmE_MTase_dom"/>
</dbReference>
<evidence type="ECO:0000259" key="11">
    <source>
        <dbReference type="Pfam" id="PF04452"/>
    </source>
</evidence>
<keyword evidence="8" id="KW-0949">S-adenosyl-L-methionine</keyword>
<evidence type="ECO:0000256" key="2">
    <source>
        <dbReference type="ARBA" id="ARBA00005528"/>
    </source>
</evidence>
<evidence type="ECO:0000256" key="5">
    <source>
        <dbReference type="ARBA" id="ARBA00022552"/>
    </source>
</evidence>
<evidence type="ECO:0000256" key="8">
    <source>
        <dbReference type="ARBA" id="ARBA00022691"/>
    </source>
</evidence>
<keyword evidence="6" id="KW-0489">Methyltransferase</keyword>
<protein>
    <recommendedName>
        <fullName evidence="3">16S rRNA (uracil(1498)-N(3))-methyltransferase</fullName>
        <ecNumber evidence="3">2.1.1.193</ecNumber>
    </recommendedName>
</protein>
<keyword evidence="7" id="KW-0808">Transferase</keyword>
<feature type="domain" description="Ribosomal RNA small subunit methyltransferase E PUA-like" evidence="12">
    <location>
        <begin position="35"/>
        <end position="75"/>
    </location>
</feature>
<comment type="similarity">
    <text evidence="2">Belongs to the RNA methyltransferase RsmE family.</text>
</comment>
<evidence type="ECO:0000313" key="14">
    <source>
        <dbReference type="Proteomes" id="UP000317716"/>
    </source>
</evidence>
<evidence type="ECO:0000256" key="6">
    <source>
        <dbReference type="ARBA" id="ARBA00022603"/>
    </source>
</evidence>
<evidence type="ECO:0000259" key="12">
    <source>
        <dbReference type="Pfam" id="PF20260"/>
    </source>
</evidence>
<dbReference type="AlphaFoldDB" id="A0A538SYG3"/>
<dbReference type="Gene3D" id="3.40.1280.10">
    <property type="match status" value="1"/>
</dbReference>
<comment type="function">
    <text evidence="9">Specifically methylates the N3 position of the uracil ring of uridine 1498 (m3U1498) in 16S rRNA. Acts on the fully assembled 30S ribosomal subunit.</text>
</comment>
<evidence type="ECO:0000256" key="1">
    <source>
        <dbReference type="ARBA" id="ARBA00004496"/>
    </source>
</evidence>
<dbReference type="Proteomes" id="UP000317716">
    <property type="component" value="Unassembled WGS sequence"/>
</dbReference>
<proteinExistence type="inferred from homology"/>
<evidence type="ECO:0000313" key="13">
    <source>
        <dbReference type="EMBL" id="TMQ56421.1"/>
    </source>
</evidence>
<evidence type="ECO:0000256" key="4">
    <source>
        <dbReference type="ARBA" id="ARBA00022490"/>
    </source>
</evidence>
<keyword evidence="4" id="KW-0963">Cytoplasm</keyword>
<dbReference type="InterPro" id="IPR029026">
    <property type="entry name" value="tRNA_m1G_MTases_N"/>
</dbReference>
<dbReference type="InterPro" id="IPR029028">
    <property type="entry name" value="Alpha/beta_knot_MTases"/>
</dbReference>
<comment type="subcellular location">
    <subcellularLocation>
        <location evidence="1">Cytoplasm</location>
    </subcellularLocation>
</comment>
<dbReference type="PANTHER" id="PTHR30027">
    <property type="entry name" value="RIBOSOMAL RNA SMALL SUBUNIT METHYLTRANSFERASE E"/>
    <property type="match status" value="1"/>
</dbReference>
<sequence>MPADPRRVAPRARPAATPSLLYLPDLEAAGAILELTSDEARYVARVCRARAGETVYATDGRGALARLRLTSVTSKVSAEVVAVEHVERPRSLVLWCGAPEHGRADWLVEKLAELGVARFQPLECAGEPWPEGRARIERWRRLAVA</sequence>
<gene>
    <name evidence="13" type="ORF">E6K72_05315</name>
</gene>
<keyword evidence="5" id="KW-0698">rRNA processing</keyword>
<name>A0A538SYG3_UNCEI</name>
<dbReference type="EC" id="2.1.1.193" evidence="3"/>
<dbReference type="Pfam" id="PF04452">
    <property type="entry name" value="Methyltrans_RNA"/>
    <property type="match status" value="1"/>
</dbReference>
<dbReference type="InterPro" id="IPR046887">
    <property type="entry name" value="RsmE_PUA-like"/>
</dbReference>
<dbReference type="GO" id="GO:0070042">
    <property type="term" value="F:rRNA (uridine-N3-)-methyltransferase activity"/>
    <property type="evidence" value="ECO:0007669"/>
    <property type="project" value="TreeGrafter"/>
</dbReference>
<dbReference type="EMBL" id="VBOS01000175">
    <property type="protein sequence ID" value="TMQ56421.1"/>
    <property type="molecule type" value="Genomic_DNA"/>
</dbReference>